<dbReference type="STRING" id="1121325.SAMN04515677_112110"/>
<dbReference type="EMBL" id="FNGW01000012">
    <property type="protein sequence ID" value="SDM46978.1"/>
    <property type="molecule type" value="Genomic_DNA"/>
</dbReference>
<dbReference type="AlphaFoldDB" id="A0A1G9THG0"/>
<evidence type="ECO:0000313" key="1">
    <source>
        <dbReference type="EMBL" id="SDM46978.1"/>
    </source>
</evidence>
<reference evidence="1 2" key="1">
    <citation type="submission" date="2016-10" db="EMBL/GenBank/DDBJ databases">
        <authorList>
            <person name="de Groot N.N."/>
        </authorList>
    </citation>
    <scope>NUCLEOTIDE SEQUENCE [LARGE SCALE GENOMIC DNA]</scope>
    <source>
        <strain evidence="1 2">DSM 797</strain>
    </source>
</reference>
<accession>A0A1G9THG0</accession>
<name>A0A1G9THG0_9FIRM</name>
<evidence type="ECO:0000313" key="2">
    <source>
        <dbReference type="Proteomes" id="UP000199068"/>
    </source>
</evidence>
<proteinExistence type="predicted"/>
<dbReference type="RefSeq" id="WP_092727594.1">
    <property type="nucleotide sequence ID" value="NZ_FNGW01000012.1"/>
</dbReference>
<gene>
    <name evidence="1" type="ORF">SAMN04515677_112110</name>
</gene>
<sequence>MITNITTNSNFWGISNSNNIFTSKKENKDPILEAIKRMLLTKSITEKEVKGEKLTEEEQEFKNNNIVIPDPETLLLSMLNSKENDVHNSNRINYEDKKVQNTKNNDDLIKLKDILKEK</sequence>
<dbReference type="Proteomes" id="UP000199068">
    <property type="component" value="Unassembled WGS sequence"/>
</dbReference>
<keyword evidence="2" id="KW-1185">Reference proteome</keyword>
<organism evidence="1 2">
    <name type="scientific">Romboutsia lituseburensis DSM 797</name>
    <dbReference type="NCBI Taxonomy" id="1121325"/>
    <lineage>
        <taxon>Bacteria</taxon>
        <taxon>Bacillati</taxon>
        <taxon>Bacillota</taxon>
        <taxon>Clostridia</taxon>
        <taxon>Peptostreptococcales</taxon>
        <taxon>Peptostreptococcaceae</taxon>
        <taxon>Romboutsia</taxon>
    </lineage>
</organism>
<protein>
    <submittedName>
        <fullName evidence="1">Uncharacterized protein</fullName>
    </submittedName>
</protein>